<evidence type="ECO:0000313" key="1">
    <source>
        <dbReference type="EMBL" id="KAJ8683375.1"/>
    </source>
</evidence>
<gene>
    <name evidence="1" type="ORF">QAD02_019167</name>
</gene>
<keyword evidence="2" id="KW-1185">Reference proteome</keyword>
<protein>
    <submittedName>
        <fullName evidence="1">Uncharacterized protein</fullName>
    </submittedName>
</protein>
<evidence type="ECO:0000313" key="2">
    <source>
        <dbReference type="Proteomes" id="UP001239111"/>
    </source>
</evidence>
<comment type="caution">
    <text evidence="1">The sequence shown here is derived from an EMBL/GenBank/DDBJ whole genome shotgun (WGS) entry which is preliminary data.</text>
</comment>
<dbReference type="Proteomes" id="UP001239111">
    <property type="component" value="Chromosome 1"/>
</dbReference>
<accession>A0ACC2PIX5</accession>
<name>A0ACC2PIX5_9HYME</name>
<proteinExistence type="predicted"/>
<dbReference type="EMBL" id="CM056741">
    <property type="protein sequence ID" value="KAJ8683375.1"/>
    <property type="molecule type" value="Genomic_DNA"/>
</dbReference>
<organism evidence="1 2">
    <name type="scientific">Eretmocerus hayati</name>
    <dbReference type="NCBI Taxonomy" id="131215"/>
    <lineage>
        <taxon>Eukaryota</taxon>
        <taxon>Metazoa</taxon>
        <taxon>Ecdysozoa</taxon>
        <taxon>Arthropoda</taxon>
        <taxon>Hexapoda</taxon>
        <taxon>Insecta</taxon>
        <taxon>Pterygota</taxon>
        <taxon>Neoptera</taxon>
        <taxon>Endopterygota</taxon>
        <taxon>Hymenoptera</taxon>
        <taxon>Apocrita</taxon>
        <taxon>Proctotrupomorpha</taxon>
        <taxon>Chalcidoidea</taxon>
        <taxon>Aphelinidae</taxon>
        <taxon>Aphelininae</taxon>
        <taxon>Eretmocerus</taxon>
    </lineage>
</organism>
<reference evidence="1" key="1">
    <citation type="submission" date="2023-04" db="EMBL/GenBank/DDBJ databases">
        <title>A chromosome-level genome assembly of the parasitoid wasp Eretmocerus hayati.</title>
        <authorList>
            <person name="Zhong Y."/>
            <person name="Liu S."/>
            <person name="Liu Y."/>
        </authorList>
    </citation>
    <scope>NUCLEOTIDE SEQUENCE</scope>
    <source>
        <strain evidence="1">ZJU_SS_LIU_2023</strain>
    </source>
</reference>
<sequence>MIPSLRKGNDEKQPKLHTQKIRKIDYFIPQRWVTIVTSFLVLFTAASMRYCLSITLTSMVKQVNNEGKFVDDTCSNHDNMTLISRNSNVTSQAVELFDWNEETQGIILSSFFWTNFVSSIVGGIVVQKISGKATFAFGILSMSVLTLLTPLSIEWGGSTGLICARALTGIGDGLLIPSSTMIMARWIPIHERSKAGAILFSGISLGSMFSMITSGLILQNFQSGWPITFYVFGGTGVFSFLLTCLFVYDQPNDSPFIFEAEIEYLNQHLSDTTTNPTAAPWRKILTSKSVWALIIVHTGIQWHFNIINLDIPKYMSGVLKFSVEETGYFTSIGGLANWIMGLIASFAFDSCIFKKTMRVTRVRKIGATFAALCPGFFLLASSYAGCNRLIFLVFYITAYAFTGCTICSVLVNPVDLTPKYAGALMGLVHGTGVLCAIIAPYVIGILTPNQTISEWNVIFWSIIVIGTSTSVIYMIFGSGNVQEWNDSISTTSTDECLAEYPAKRSDDSHSSSN</sequence>